<reference evidence="1" key="1">
    <citation type="journal article" date="2015" name="Nature">
        <title>Complex archaea that bridge the gap between prokaryotes and eukaryotes.</title>
        <authorList>
            <person name="Spang A."/>
            <person name="Saw J.H."/>
            <person name="Jorgensen S.L."/>
            <person name="Zaremba-Niedzwiedzka K."/>
            <person name="Martijn J."/>
            <person name="Lind A.E."/>
            <person name="van Eijk R."/>
            <person name="Schleper C."/>
            <person name="Guy L."/>
            <person name="Ettema T.J."/>
        </authorList>
    </citation>
    <scope>NUCLEOTIDE SEQUENCE</scope>
</reference>
<sequence length="272" mass="30498">MGIISPIPNEDGMVYYGGSGRNVQRVFGVCPADFLQMHTDLVGRGLKVRAPHAGAQIDFVFYCHALVGAGADVETLIREYNAAQKGDGAELMHALSLAKLYYHYNAAGYCVRIQRTHKSVSTADLAIDDIECELKVRHDQTWRRMEKHRELLYAGRDDEYYDILWGEIRSREQDLASALKNRAAEGFDQAACVILDLSDHFDSWNYHRLKYLQQEGHIRGLSTRPVPPVADACVLFSPYNAVNLNRVGFNPKAYWGYLPTDGRLIQGSSGDG</sequence>
<accession>A0A0F9YGI3</accession>
<dbReference type="AlphaFoldDB" id="A0A0F9YGI3"/>
<proteinExistence type="predicted"/>
<gene>
    <name evidence="1" type="ORF">LCGC14_0094280</name>
</gene>
<protein>
    <submittedName>
        <fullName evidence="1">Uncharacterized protein</fullName>
    </submittedName>
</protein>
<comment type="caution">
    <text evidence="1">The sequence shown here is derived from an EMBL/GenBank/DDBJ whole genome shotgun (WGS) entry which is preliminary data.</text>
</comment>
<name>A0A0F9YGI3_9ZZZZ</name>
<dbReference type="EMBL" id="LAZR01000026">
    <property type="protein sequence ID" value="KKO03504.1"/>
    <property type="molecule type" value="Genomic_DNA"/>
</dbReference>
<evidence type="ECO:0000313" key="1">
    <source>
        <dbReference type="EMBL" id="KKO03504.1"/>
    </source>
</evidence>
<organism evidence="1">
    <name type="scientific">marine sediment metagenome</name>
    <dbReference type="NCBI Taxonomy" id="412755"/>
    <lineage>
        <taxon>unclassified sequences</taxon>
        <taxon>metagenomes</taxon>
        <taxon>ecological metagenomes</taxon>
    </lineage>
</organism>